<comment type="caution">
    <text evidence="1">The sequence shown here is derived from an EMBL/GenBank/DDBJ whole genome shotgun (WGS) entry which is preliminary data.</text>
</comment>
<reference evidence="1 2" key="1">
    <citation type="journal article" date="2019" name="Int. J. Syst. Evol. Microbiol.">
        <title>The Global Catalogue of Microorganisms (GCM) 10K type strain sequencing project: providing services to taxonomists for standard genome sequencing and annotation.</title>
        <authorList>
            <consortium name="The Broad Institute Genomics Platform"/>
            <consortium name="The Broad Institute Genome Sequencing Center for Infectious Disease"/>
            <person name="Wu L."/>
            <person name="Ma J."/>
        </authorList>
    </citation>
    <scope>NUCLEOTIDE SEQUENCE [LARGE SCALE GENOMIC DNA]</scope>
    <source>
        <strain evidence="1 2">JCM 11445</strain>
    </source>
</reference>
<dbReference type="EMBL" id="BAAAIE010000595">
    <property type="protein sequence ID" value="GAA1075700.1"/>
    <property type="molecule type" value="Genomic_DNA"/>
</dbReference>
<accession>A0ABN1TD30</accession>
<name>A0ABN1TD30_9ACTN</name>
<dbReference type="NCBIfam" id="NF041591">
    <property type="entry name" value="CxxC_VVA0879"/>
    <property type="match status" value="1"/>
</dbReference>
<keyword evidence="2" id="KW-1185">Reference proteome</keyword>
<evidence type="ECO:0000313" key="1">
    <source>
        <dbReference type="EMBL" id="GAA1075700.1"/>
    </source>
</evidence>
<protein>
    <recommendedName>
        <fullName evidence="3">Phage protein</fullName>
    </recommendedName>
</protein>
<gene>
    <name evidence="1" type="ORF">GCM10009576_099440</name>
</gene>
<evidence type="ECO:0008006" key="3">
    <source>
        <dbReference type="Google" id="ProtNLM"/>
    </source>
</evidence>
<dbReference type="InterPro" id="IPR048166">
    <property type="entry name" value="VVA0879-like"/>
</dbReference>
<organism evidence="1 2">
    <name type="scientific">Streptomyces rhizosphaericus</name>
    <dbReference type="NCBI Taxonomy" id="114699"/>
    <lineage>
        <taxon>Bacteria</taxon>
        <taxon>Bacillati</taxon>
        <taxon>Actinomycetota</taxon>
        <taxon>Actinomycetes</taxon>
        <taxon>Kitasatosporales</taxon>
        <taxon>Streptomycetaceae</taxon>
        <taxon>Streptomyces</taxon>
        <taxon>Streptomyces violaceusniger group</taxon>
    </lineage>
</organism>
<proteinExistence type="predicted"/>
<sequence>MIKQTLDKWRVEARERFGDKGANWKFVCPSCGNVRSPQDFINAGCSEAEASRLSYQGCIGRIAHAGMKVEAKSCNWSAYGLLGTMGKGRIVITPDGQETEVFDFAKEASE</sequence>
<evidence type="ECO:0000313" key="2">
    <source>
        <dbReference type="Proteomes" id="UP001500033"/>
    </source>
</evidence>
<dbReference type="Proteomes" id="UP001500033">
    <property type="component" value="Unassembled WGS sequence"/>
</dbReference>